<dbReference type="PRINTS" id="PR00420">
    <property type="entry name" value="RNGMNOXGNASE"/>
</dbReference>
<dbReference type="Pfam" id="PF01494">
    <property type="entry name" value="FAD_binding_3"/>
    <property type="match status" value="1"/>
</dbReference>
<dbReference type="GO" id="GO:0016709">
    <property type="term" value="F:oxidoreductase activity, acting on paired donors, with incorporation or reduction of molecular oxygen, NAD(P)H as one donor, and incorporation of one atom of oxygen"/>
    <property type="evidence" value="ECO:0007669"/>
    <property type="project" value="UniProtKB-ARBA"/>
</dbReference>
<dbReference type="PANTHER" id="PTHR43004:SF4">
    <property type="entry name" value="FAD-BINDING DOMAIN-CONTAINING PROTEIN"/>
    <property type="match status" value="1"/>
</dbReference>
<keyword evidence="3" id="KW-0274">FAD</keyword>
<dbReference type="InterPro" id="IPR036249">
    <property type="entry name" value="Thioredoxin-like_sf"/>
</dbReference>
<dbReference type="PANTHER" id="PTHR43004">
    <property type="entry name" value="TRK SYSTEM POTASSIUM UPTAKE PROTEIN"/>
    <property type="match status" value="1"/>
</dbReference>
<evidence type="ECO:0000256" key="2">
    <source>
        <dbReference type="ARBA" id="ARBA00022630"/>
    </source>
</evidence>
<name>A0A9N9TYU8_9HYPO</name>
<evidence type="ECO:0000256" key="4">
    <source>
        <dbReference type="ARBA" id="ARBA00023002"/>
    </source>
</evidence>
<comment type="caution">
    <text evidence="7">The sequence shown here is derived from an EMBL/GenBank/DDBJ whole genome shotgun (WGS) entry which is preliminary data.</text>
</comment>
<dbReference type="SUPFAM" id="SSF51905">
    <property type="entry name" value="FAD/NAD(P)-binding domain"/>
    <property type="match status" value="1"/>
</dbReference>
<dbReference type="Proteomes" id="UP000754883">
    <property type="component" value="Unassembled WGS sequence"/>
</dbReference>
<comment type="similarity">
    <text evidence="1">Belongs to the PheA/TfdB FAD monooxygenase family.</text>
</comment>
<dbReference type="EMBL" id="CABFNO020000839">
    <property type="protein sequence ID" value="CAG9962884.1"/>
    <property type="molecule type" value="Genomic_DNA"/>
</dbReference>
<dbReference type="InterPro" id="IPR038220">
    <property type="entry name" value="PHOX_C_sf"/>
</dbReference>
<evidence type="ECO:0000313" key="7">
    <source>
        <dbReference type="EMBL" id="CAG9962884.1"/>
    </source>
</evidence>
<dbReference type="InterPro" id="IPR012941">
    <property type="entry name" value="Phe_hydrox_C_dim_dom"/>
</dbReference>
<dbReference type="SUPFAM" id="SSF54373">
    <property type="entry name" value="FAD-linked reductases, C-terminal domain"/>
    <property type="match status" value="1"/>
</dbReference>
<sequence length="646" mass="72026">MAEENQTLPQVNGHTVLDVCVVGAGPAGLMLADNLARFGISKTAVVDERATETTAGRADGLQPKTIETLRMLRLADDLLRIGTKVYDITIWGYGYDNALSRLGRELHYPEASVDVLDPYILLCHQGMIEGTFIRAMRDRGLEVDRNTYFETYQPSQDGKTLDIKLRRQNEEQLIHSRYLVGCDGAHSNVRKAMPGCIPEGSSSVSVWGVLDGWVKTEFPDIWSKTIVVHPVHGAVLIVPRERGMTRFYIELKADTALSAPLPANTSQEAIMERAQLILAPYNLEWMNIEWFGHYQIGQRVASKFMDETHRVFIAGDASHTHSPKAAQGMNTSLHDSWNLAWKLNLELRGLAKPVLLDTYQEERRKIAQDLIDFDYEHANQIAAGDSEALAENFRTNIGFMSGIGVKYGDNVLNHGSNMAVFSGVIRPGSILPPARAIRYVDHNPVHVQLDIPKLGQFKIYFLVGNVAGPAVRFFLGELSDYIASETSLLARVSNLARESYIEKPRLQAPEDLYYSHERYLTVSDVFTVALISEFSLGNDEWISDESLWLTPETAATAKQDFEIVDLPQLFSASPWTVYLDDSASMDSQATSCMAKWLGDLAPGEVAIINVRPDDYVGSVSRWNAIEGEAEKAAEWLLSYYDGFLQA</sequence>
<dbReference type="Pfam" id="PF07976">
    <property type="entry name" value="Phe_hydrox_dim"/>
    <property type="match status" value="1"/>
</dbReference>
<proteinExistence type="inferred from homology"/>
<accession>A0A9N9TYU8</accession>
<evidence type="ECO:0000259" key="5">
    <source>
        <dbReference type="Pfam" id="PF01494"/>
    </source>
</evidence>
<dbReference type="OrthoDB" id="5325318at2759"/>
<gene>
    <name evidence="7" type="ORF">CBYS24578_00018150</name>
</gene>
<evidence type="ECO:0000256" key="1">
    <source>
        <dbReference type="ARBA" id="ARBA00007801"/>
    </source>
</evidence>
<evidence type="ECO:0000259" key="6">
    <source>
        <dbReference type="Pfam" id="PF07976"/>
    </source>
</evidence>
<keyword evidence="4" id="KW-0560">Oxidoreductase</keyword>
<dbReference type="Gene3D" id="3.50.50.60">
    <property type="entry name" value="FAD/NAD(P)-binding domain"/>
    <property type="match status" value="1"/>
</dbReference>
<dbReference type="AlphaFoldDB" id="A0A9N9TYU8"/>
<dbReference type="SUPFAM" id="SSF52833">
    <property type="entry name" value="Thioredoxin-like"/>
    <property type="match status" value="1"/>
</dbReference>
<keyword evidence="2" id="KW-0285">Flavoprotein</keyword>
<dbReference type="GO" id="GO:0071949">
    <property type="term" value="F:FAD binding"/>
    <property type="evidence" value="ECO:0007669"/>
    <property type="project" value="InterPro"/>
</dbReference>
<feature type="domain" description="FAD-binding" evidence="5">
    <location>
        <begin position="18"/>
        <end position="373"/>
    </location>
</feature>
<reference evidence="8" key="1">
    <citation type="submission" date="2019-06" db="EMBL/GenBank/DDBJ databases">
        <authorList>
            <person name="Broberg M."/>
        </authorList>
    </citation>
    <scope>NUCLEOTIDE SEQUENCE [LARGE SCALE GENOMIC DNA]</scope>
</reference>
<evidence type="ECO:0000313" key="8">
    <source>
        <dbReference type="Proteomes" id="UP000754883"/>
    </source>
</evidence>
<dbReference type="InterPro" id="IPR050641">
    <property type="entry name" value="RIFMO-like"/>
</dbReference>
<dbReference type="Gene3D" id="3.40.30.20">
    <property type="match status" value="1"/>
</dbReference>
<dbReference type="InterPro" id="IPR002938">
    <property type="entry name" value="FAD-bd"/>
</dbReference>
<evidence type="ECO:0000256" key="3">
    <source>
        <dbReference type="ARBA" id="ARBA00022827"/>
    </source>
</evidence>
<protein>
    <submittedName>
        <fullName evidence="7">Uncharacterized protein</fullName>
    </submittedName>
</protein>
<reference evidence="7 8" key="2">
    <citation type="submission" date="2021-10" db="EMBL/GenBank/DDBJ databases">
        <authorList>
            <person name="Piombo E."/>
        </authorList>
    </citation>
    <scope>NUCLEOTIDE SEQUENCE [LARGE SCALE GENOMIC DNA]</scope>
</reference>
<keyword evidence="8" id="KW-1185">Reference proteome</keyword>
<dbReference type="Gene3D" id="3.30.9.10">
    <property type="entry name" value="D-Amino Acid Oxidase, subunit A, domain 2"/>
    <property type="match status" value="1"/>
</dbReference>
<feature type="domain" description="Phenol hydroxylase-like C-terminal dimerisation" evidence="6">
    <location>
        <begin position="405"/>
        <end position="644"/>
    </location>
</feature>
<dbReference type="InterPro" id="IPR036188">
    <property type="entry name" value="FAD/NAD-bd_sf"/>
</dbReference>
<organism evidence="7 8">
    <name type="scientific">Clonostachys byssicola</name>
    <dbReference type="NCBI Taxonomy" id="160290"/>
    <lineage>
        <taxon>Eukaryota</taxon>
        <taxon>Fungi</taxon>
        <taxon>Dikarya</taxon>
        <taxon>Ascomycota</taxon>
        <taxon>Pezizomycotina</taxon>
        <taxon>Sordariomycetes</taxon>
        <taxon>Hypocreomycetidae</taxon>
        <taxon>Hypocreales</taxon>
        <taxon>Bionectriaceae</taxon>
        <taxon>Clonostachys</taxon>
    </lineage>
</organism>